<evidence type="ECO:0000313" key="2">
    <source>
        <dbReference type="Proteomes" id="UP000246464"/>
    </source>
</evidence>
<sequence>MSGPQGPTDAGRSSEMQALLISVCHNSGFGFKSGALPHQSPGSAAQLALGFKDPLSVCLSVEVFNPCVI</sequence>
<dbReference type="EMBL" id="CP026257">
    <property type="protein sequence ID" value="AWP14630.1"/>
    <property type="molecule type" value="Genomic_DNA"/>
</dbReference>
<organism evidence="1 2">
    <name type="scientific">Scophthalmus maximus</name>
    <name type="common">Turbot</name>
    <name type="synonym">Psetta maxima</name>
    <dbReference type="NCBI Taxonomy" id="52904"/>
    <lineage>
        <taxon>Eukaryota</taxon>
        <taxon>Metazoa</taxon>
        <taxon>Chordata</taxon>
        <taxon>Craniata</taxon>
        <taxon>Vertebrata</taxon>
        <taxon>Euteleostomi</taxon>
        <taxon>Actinopterygii</taxon>
        <taxon>Neopterygii</taxon>
        <taxon>Teleostei</taxon>
        <taxon>Neoteleostei</taxon>
        <taxon>Acanthomorphata</taxon>
        <taxon>Carangaria</taxon>
        <taxon>Pleuronectiformes</taxon>
        <taxon>Pleuronectoidei</taxon>
        <taxon>Scophthalmidae</taxon>
        <taxon>Scophthalmus</taxon>
    </lineage>
</organism>
<dbReference type="Proteomes" id="UP000246464">
    <property type="component" value="Chromosome 15"/>
</dbReference>
<gene>
    <name evidence="1" type="ORF">SMAX5B_017731</name>
</gene>
<keyword evidence="2" id="KW-1185">Reference proteome</keyword>
<reference evidence="1 2" key="1">
    <citation type="submission" date="2017-12" db="EMBL/GenBank/DDBJ databases">
        <title>Integrating genomic resources of turbot (Scophthalmus maximus) in depth evaluation of genetic and physical mapping variation across individuals.</title>
        <authorList>
            <person name="Martinez P."/>
        </authorList>
    </citation>
    <scope>NUCLEOTIDE SEQUENCE [LARGE SCALE GENOMIC DNA]</scope>
</reference>
<accession>A0A2U9CEX3</accession>
<protein>
    <submittedName>
        <fullName evidence="1">Uncharacterized protein</fullName>
    </submittedName>
</protein>
<name>A0A2U9CEX3_SCOMX</name>
<proteinExistence type="predicted"/>
<dbReference type="AlphaFoldDB" id="A0A2U9CEX3"/>
<evidence type="ECO:0000313" key="1">
    <source>
        <dbReference type="EMBL" id="AWP14630.1"/>
    </source>
</evidence>